<organism evidence="1 2">
    <name type="scientific">Haemonchus contortus</name>
    <name type="common">Barber pole worm</name>
    <dbReference type="NCBI Taxonomy" id="6289"/>
    <lineage>
        <taxon>Eukaryota</taxon>
        <taxon>Metazoa</taxon>
        <taxon>Ecdysozoa</taxon>
        <taxon>Nematoda</taxon>
        <taxon>Chromadorea</taxon>
        <taxon>Rhabditida</taxon>
        <taxon>Rhabditina</taxon>
        <taxon>Rhabditomorpha</taxon>
        <taxon>Strongyloidea</taxon>
        <taxon>Trichostrongylidae</taxon>
        <taxon>Haemonchus</taxon>
    </lineage>
</organism>
<evidence type="ECO:0000313" key="2">
    <source>
        <dbReference type="WBParaSite" id="HCON_00185100-00001"/>
    </source>
</evidence>
<dbReference type="Proteomes" id="UP000025227">
    <property type="component" value="Unplaced"/>
</dbReference>
<keyword evidence="1" id="KW-1185">Reference proteome</keyword>
<dbReference type="OrthoDB" id="5838129at2759"/>
<evidence type="ECO:0000313" key="1">
    <source>
        <dbReference type="Proteomes" id="UP000025227"/>
    </source>
</evidence>
<dbReference type="OMA" id="HAMESKI"/>
<proteinExistence type="predicted"/>
<reference evidence="2" key="1">
    <citation type="submission" date="2020-12" db="UniProtKB">
        <authorList>
            <consortium name="WormBaseParasite"/>
        </authorList>
    </citation>
    <scope>IDENTIFICATION</scope>
    <source>
        <strain evidence="2">MHco3</strain>
    </source>
</reference>
<accession>A0A7I4Z788</accession>
<dbReference type="AlphaFoldDB" id="A0A7I4Z788"/>
<protein>
    <submittedName>
        <fullName evidence="2">Reverse transcriptase domain-containing protein</fullName>
    </submittedName>
</protein>
<dbReference type="WBParaSite" id="HCON_00185100-00001">
    <property type="protein sequence ID" value="HCON_00185100-00001"/>
    <property type="gene ID" value="HCON_00185100"/>
</dbReference>
<sequence>MSYAHRFEENFRHRCDRSGNWSSRQPGCSYSTYKVLRELYDNFTTRISPFYEEAIINVKGGVRQGDTISPKLFSAALENIMRHMEWESMGVTKHRAGGTNSLYTQVQKRIRSSEFRRRTKIRDAVDYAKRSKMRWANTLRDIVTVGPGRLRTRLSTRWSDFFT</sequence>
<name>A0A7I4Z788_HAECO</name>